<feature type="transmembrane region" description="Helical" evidence="14">
    <location>
        <begin position="170"/>
        <end position="194"/>
    </location>
</feature>
<dbReference type="AlphaFoldDB" id="A0A7S1UH79"/>
<evidence type="ECO:0000313" key="16">
    <source>
        <dbReference type="EMBL" id="CAD9268067.1"/>
    </source>
</evidence>
<evidence type="ECO:0000256" key="11">
    <source>
        <dbReference type="ARBA" id="ARBA00023303"/>
    </source>
</evidence>
<evidence type="ECO:0000259" key="15">
    <source>
        <dbReference type="Pfam" id="PF00520"/>
    </source>
</evidence>
<evidence type="ECO:0000256" key="1">
    <source>
        <dbReference type="ARBA" id="ARBA00004651"/>
    </source>
</evidence>
<dbReference type="InterPro" id="IPR027359">
    <property type="entry name" value="Volt_channel_dom_sf"/>
</dbReference>
<feature type="domain" description="Ion transport" evidence="15">
    <location>
        <begin position="75"/>
        <end position="203"/>
    </location>
</feature>
<dbReference type="PANTHER" id="PTHR46480:SF1">
    <property type="entry name" value="VOLTAGE-GATED HYDROGEN CHANNEL 1"/>
    <property type="match status" value="1"/>
</dbReference>
<evidence type="ECO:0000256" key="14">
    <source>
        <dbReference type="SAM" id="Phobius"/>
    </source>
</evidence>
<keyword evidence="8" id="KW-0175">Coiled coil</keyword>
<dbReference type="GO" id="GO:0005886">
    <property type="term" value="C:plasma membrane"/>
    <property type="evidence" value="ECO:0007669"/>
    <property type="project" value="UniProtKB-SubCell"/>
</dbReference>
<evidence type="ECO:0000256" key="12">
    <source>
        <dbReference type="ARBA" id="ARBA00031989"/>
    </source>
</evidence>
<dbReference type="InterPro" id="IPR031846">
    <property type="entry name" value="Hvcn1"/>
</dbReference>
<keyword evidence="4" id="KW-1003">Cell membrane</keyword>
<evidence type="ECO:0000256" key="8">
    <source>
        <dbReference type="ARBA" id="ARBA00023054"/>
    </source>
</evidence>
<sequence>MPPPTSPASPASPRGATSPTNRRGQARREASQIEEWLTTPVGQDEAESGSGTAVNAWIHSELVARALDVLLFIDIFIVVASVMIEVQFLKTKIDDLENACLDGTCAAFHDDHHAEEEFEEMGDHSLEELERQLVYVSVAILCVFLAENLLLLAANGPRNFFSHPFQVFDLAIVVTSLALELSITLGDGLGIIVIGRAWRFIRIGHGVFVETEHFEERVHDSKGDKGAQLELSTQTDRI</sequence>
<evidence type="ECO:0000256" key="3">
    <source>
        <dbReference type="ARBA" id="ARBA00022448"/>
    </source>
</evidence>
<feature type="compositionally biased region" description="Low complexity" evidence="13">
    <location>
        <begin position="8"/>
        <end position="20"/>
    </location>
</feature>
<dbReference type="Pfam" id="PF00520">
    <property type="entry name" value="Ion_trans"/>
    <property type="match status" value="1"/>
</dbReference>
<dbReference type="GO" id="GO:0030171">
    <property type="term" value="F:voltage-gated proton channel activity"/>
    <property type="evidence" value="ECO:0007669"/>
    <property type="project" value="InterPro"/>
</dbReference>
<feature type="transmembrane region" description="Helical" evidence="14">
    <location>
        <begin position="133"/>
        <end position="154"/>
    </location>
</feature>
<evidence type="ECO:0000256" key="7">
    <source>
        <dbReference type="ARBA" id="ARBA00022989"/>
    </source>
</evidence>
<evidence type="ECO:0000256" key="4">
    <source>
        <dbReference type="ARBA" id="ARBA00022475"/>
    </source>
</evidence>
<keyword evidence="6" id="KW-0851">Voltage-gated channel</keyword>
<protein>
    <recommendedName>
        <fullName evidence="2">Voltage-gated hydrogen channel 1</fullName>
    </recommendedName>
    <alternativeName>
        <fullName evidence="12">Hydrogen voltage-gated channel 1</fullName>
    </alternativeName>
</protein>
<keyword evidence="10 14" id="KW-0472">Membrane</keyword>
<comment type="subcellular location">
    <subcellularLocation>
        <location evidence="1">Cell membrane</location>
        <topology evidence="1">Multi-pass membrane protein</topology>
    </subcellularLocation>
</comment>
<dbReference type="PANTHER" id="PTHR46480">
    <property type="entry name" value="F20B24.22"/>
    <property type="match status" value="1"/>
</dbReference>
<evidence type="ECO:0000256" key="5">
    <source>
        <dbReference type="ARBA" id="ARBA00022692"/>
    </source>
</evidence>
<organism evidence="16">
    <name type="scientific">Phaeomonas parva</name>
    <dbReference type="NCBI Taxonomy" id="124430"/>
    <lineage>
        <taxon>Eukaryota</taxon>
        <taxon>Sar</taxon>
        <taxon>Stramenopiles</taxon>
        <taxon>Ochrophyta</taxon>
        <taxon>Pinguiophyceae</taxon>
        <taxon>Pinguiochrysidales</taxon>
        <taxon>Pinguiochrysidaceae</taxon>
        <taxon>Phaeomonas</taxon>
    </lineage>
</organism>
<name>A0A7S1UH79_9STRA</name>
<dbReference type="InterPro" id="IPR005821">
    <property type="entry name" value="Ion_trans_dom"/>
</dbReference>
<keyword evidence="3" id="KW-0813">Transport</keyword>
<keyword evidence="11" id="KW-0407">Ion channel</keyword>
<accession>A0A7S1UH79</accession>
<keyword evidence="7 14" id="KW-1133">Transmembrane helix</keyword>
<keyword evidence="5 14" id="KW-0812">Transmembrane</keyword>
<evidence type="ECO:0000256" key="2">
    <source>
        <dbReference type="ARBA" id="ARBA00015897"/>
    </source>
</evidence>
<feature type="transmembrane region" description="Helical" evidence="14">
    <location>
        <begin position="62"/>
        <end position="84"/>
    </location>
</feature>
<reference evidence="16" key="1">
    <citation type="submission" date="2021-01" db="EMBL/GenBank/DDBJ databases">
        <authorList>
            <person name="Corre E."/>
            <person name="Pelletier E."/>
            <person name="Niang G."/>
            <person name="Scheremetjew M."/>
            <person name="Finn R."/>
            <person name="Kale V."/>
            <person name="Holt S."/>
            <person name="Cochrane G."/>
            <person name="Meng A."/>
            <person name="Brown T."/>
            <person name="Cohen L."/>
        </authorList>
    </citation>
    <scope>NUCLEOTIDE SEQUENCE</scope>
    <source>
        <strain evidence="16">CCMP2877</strain>
    </source>
</reference>
<dbReference type="GO" id="GO:0034702">
    <property type="term" value="C:monoatomic ion channel complex"/>
    <property type="evidence" value="ECO:0007669"/>
    <property type="project" value="UniProtKB-KW"/>
</dbReference>
<dbReference type="SUPFAM" id="SSF81324">
    <property type="entry name" value="Voltage-gated potassium channels"/>
    <property type="match status" value="1"/>
</dbReference>
<keyword evidence="9" id="KW-0406">Ion transport</keyword>
<gene>
    <name evidence="16" type="ORF">PPAR1163_LOCUS26498</name>
</gene>
<evidence type="ECO:0000256" key="9">
    <source>
        <dbReference type="ARBA" id="ARBA00023065"/>
    </source>
</evidence>
<evidence type="ECO:0000256" key="13">
    <source>
        <dbReference type="SAM" id="MobiDB-lite"/>
    </source>
</evidence>
<proteinExistence type="predicted"/>
<evidence type="ECO:0000256" key="6">
    <source>
        <dbReference type="ARBA" id="ARBA00022882"/>
    </source>
</evidence>
<feature type="region of interest" description="Disordered" evidence="13">
    <location>
        <begin position="1"/>
        <end position="30"/>
    </location>
</feature>
<dbReference type="EMBL" id="HBGJ01042220">
    <property type="protein sequence ID" value="CAD9268067.1"/>
    <property type="molecule type" value="Transcribed_RNA"/>
</dbReference>
<evidence type="ECO:0000256" key="10">
    <source>
        <dbReference type="ARBA" id="ARBA00023136"/>
    </source>
</evidence>
<feature type="region of interest" description="Disordered" evidence="13">
    <location>
        <begin position="219"/>
        <end position="238"/>
    </location>
</feature>
<dbReference type="Gene3D" id="1.20.120.350">
    <property type="entry name" value="Voltage-gated potassium channels. Chain C"/>
    <property type="match status" value="1"/>
</dbReference>